<evidence type="ECO:0000313" key="3">
    <source>
        <dbReference type="EMBL" id="GAA3946533.1"/>
    </source>
</evidence>
<dbReference type="EMBL" id="BAABBO010000001">
    <property type="protein sequence ID" value="GAA3946533.1"/>
    <property type="molecule type" value="Genomic_DNA"/>
</dbReference>
<comment type="caution">
    <text evidence="3">The sequence shown here is derived from an EMBL/GenBank/DDBJ whole genome shotgun (WGS) entry which is preliminary data.</text>
</comment>
<dbReference type="InterPro" id="IPR005149">
    <property type="entry name" value="Tscrpt_reg_PadR_N"/>
</dbReference>
<dbReference type="InterPro" id="IPR018309">
    <property type="entry name" value="Tscrpt_reg_PadR_C"/>
</dbReference>
<dbReference type="PANTHER" id="PTHR43252">
    <property type="entry name" value="TRANSCRIPTIONAL REGULATOR YQJI"/>
    <property type="match status" value="1"/>
</dbReference>
<sequence length="185" mass="21327">MSLKHAVLAMLELEPGTGYDLIKRFNKSIGHFWAATHQQVYQTLNTLSEEGRVEFELVEQSDKPNKKIYSITSAGLEELRAWTATPAKSYRYRDPLLIKLYAGGNVAPGILVGDLEKHRQLHEQTLADYRETEALYYRNDPEARQRYILPYMTLKLGMQFEEAWLRWYEEVRGVLDGTDGAAADR</sequence>
<dbReference type="Proteomes" id="UP001501337">
    <property type="component" value="Unassembled WGS sequence"/>
</dbReference>
<dbReference type="InterPro" id="IPR036388">
    <property type="entry name" value="WH-like_DNA-bd_sf"/>
</dbReference>
<dbReference type="Gene3D" id="6.10.140.190">
    <property type="match status" value="1"/>
</dbReference>
<dbReference type="Gene3D" id="1.10.10.10">
    <property type="entry name" value="Winged helix-like DNA-binding domain superfamily/Winged helix DNA-binding domain"/>
    <property type="match status" value="1"/>
</dbReference>
<organism evidence="3 4">
    <name type="scientific">Allohahella marinimesophila</name>
    <dbReference type="NCBI Taxonomy" id="1054972"/>
    <lineage>
        <taxon>Bacteria</taxon>
        <taxon>Pseudomonadati</taxon>
        <taxon>Pseudomonadota</taxon>
        <taxon>Gammaproteobacteria</taxon>
        <taxon>Oceanospirillales</taxon>
        <taxon>Hahellaceae</taxon>
        <taxon>Allohahella</taxon>
    </lineage>
</organism>
<dbReference type="RefSeq" id="WP_344802396.1">
    <property type="nucleotide sequence ID" value="NZ_BAABBO010000001.1"/>
</dbReference>
<evidence type="ECO:0000259" key="2">
    <source>
        <dbReference type="Pfam" id="PF10400"/>
    </source>
</evidence>
<proteinExistence type="predicted"/>
<feature type="domain" description="Transcription regulator PadR N-terminal" evidence="1">
    <location>
        <begin position="7"/>
        <end position="80"/>
    </location>
</feature>
<keyword evidence="4" id="KW-1185">Reference proteome</keyword>
<name>A0ABP7NGV1_9GAMM</name>
<accession>A0ABP7NGV1</accession>
<feature type="domain" description="Transcription regulator PadR C-terminal" evidence="2">
    <location>
        <begin position="93"/>
        <end position="175"/>
    </location>
</feature>
<evidence type="ECO:0000259" key="1">
    <source>
        <dbReference type="Pfam" id="PF03551"/>
    </source>
</evidence>
<dbReference type="Pfam" id="PF10400">
    <property type="entry name" value="Vir_act_alpha_C"/>
    <property type="match status" value="1"/>
</dbReference>
<dbReference type="InterPro" id="IPR036390">
    <property type="entry name" value="WH_DNA-bd_sf"/>
</dbReference>
<reference evidence="4" key="1">
    <citation type="journal article" date="2019" name="Int. J. Syst. Evol. Microbiol.">
        <title>The Global Catalogue of Microorganisms (GCM) 10K type strain sequencing project: providing services to taxonomists for standard genome sequencing and annotation.</title>
        <authorList>
            <consortium name="The Broad Institute Genomics Platform"/>
            <consortium name="The Broad Institute Genome Sequencing Center for Infectious Disease"/>
            <person name="Wu L."/>
            <person name="Ma J."/>
        </authorList>
    </citation>
    <scope>NUCLEOTIDE SEQUENCE [LARGE SCALE GENOMIC DNA]</scope>
    <source>
        <strain evidence="4">JCM 17555</strain>
    </source>
</reference>
<protein>
    <submittedName>
        <fullName evidence="3">PadR family transcriptional regulator</fullName>
    </submittedName>
</protein>
<dbReference type="PANTHER" id="PTHR43252:SF4">
    <property type="entry name" value="TRANSCRIPTIONAL REGULATORY PROTEIN"/>
    <property type="match status" value="1"/>
</dbReference>
<gene>
    <name evidence="3" type="ORF">GCM10022278_02120</name>
</gene>
<evidence type="ECO:0000313" key="4">
    <source>
        <dbReference type="Proteomes" id="UP001501337"/>
    </source>
</evidence>
<dbReference type="Pfam" id="PF03551">
    <property type="entry name" value="PadR"/>
    <property type="match status" value="1"/>
</dbReference>
<dbReference type="SUPFAM" id="SSF46785">
    <property type="entry name" value="Winged helix' DNA-binding domain"/>
    <property type="match status" value="1"/>
</dbReference>